<dbReference type="SMART" id="SM00717">
    <property type="entry name" value="SANT"/>
    <property type="match status" value="1"/>
</dbReference>
<evidence type="ECO:0000259" key="7">
    <source>
        <dbReference type="PROSITE" id="PS51156"/>
    </source>
</evidence>
<dbReference type="GO" id="GO:0042826">
    <property type="term" value="F:histone deacetylase binding"/>
    <property type="evidence" value="ECO:0007669"/>
    <property type="project" value="TreeGrafter"/>
</dbReference>
<reference evidence="9 10" key="1">
    <citation type="submission" date="2024-02" db="EMBL/GenBank/DDBJ databases">
        <title>Chromosome-scale genome assembly of the rough periwinkle Littorina saxatilis.</title>
        <authorList>
            <person name="De Jode A."/>
            <person name="Faria R."/>
            <person name="Formenti G."/>
            <person name="Sims Y."/>
            <person name="Smith T.P."/>
            <person name="Tracey A."/>
            <person name="Wood J.M.D."/>
            <person name="Zagrodzka Z.B."/>
            <person name="Johannesson K."/>
            <person name="Butlin R.K."/>
            <person name="Leder E.H."/>
        </authorList>
    </citation>
    <scope>NUCLEOTIDE SEQUENCE [LARGE SCALE GENOMIC DNA]</scope>
    <source>
        <strain evidence="9">Snail1</strain>
        <tissue evidence="9">Muscle</tissue>
    </source>
</reference>
<feature type="compositionally biased region" description="Low complexity" evidence="6">
    <location>
        <begin position="577"/>
        <end position="593"/>
    </location>
</feature>
<evidence type="ECO:0000256" key="3">
    <source>
        <dbReference type="ARBA" id="ARBA00022833"/>
    </source>
</evidence>
<dbReference type="GO" id="GO:0008270">
    <property type="term" value="F:zinc ion binding"/>
    <property type="evidence" value="ECO:0007669"/>
    <property type="project" value="UniProtKB-KW"/>
</dbReference>
<feature type="domain" description="SANT" evidence="8">
    <location>
        <begin position="303"/>
        <end position="355"/>
    </location>
</feature>
<evidence type="ECO:0000256" key="6">
    <source>
        <dbReference type="SAM" id="MobiDB-lite"/>
    </source>
</evidence>
<keyword evidence="10" id="KW-1185">Reference proteome</keyword>
<evidence type="ECO:0000313" key="10">
    <source>
        <dbReference type="Proteomes" id="UP001374579"/>
    </source>
</evidence>
<feature type="compositionally biased region" description="Low complexity" evidence="6">
    <location>
        <begin position="540"/>
        <end position="559"/>
    </location>
</feature>
<evidence type="ECO:0000256" key="5">
    <source>
        <dbReference type="ARBA" id="ARBA00023242"/>
    </source>
</evidence>
<keyword evidence="1" id="KW-0479">Metal-binding</keyword>
<dbReference type="GO" id="GO:0005654">
    <property type="term" value="C:nucleoplasm"/>
    <property type="evidence" value="ECO:0007669"/>
    <property type="project" value="TreeGrafter"/>
</dbReference>
<keyword evidence="4" id="KW-0238">DNA-binding</keyword>
<organism evidence="9 10">
    <name type="scientific">Littorina saxatilis</name>
    <dbReference type="NCBI Taxonomy" id="31220"/>
    <lineage>
        <taxon>Eukaryota</taxon>
        <taxon>Metazoa</taxon>
        <taxon>Spiralia</taxon>
        <taxon>Lophotrochozoa</taxon>
        <taxon>Mollusca</taxon>
        <taxon>Gastropoda</taxon>
        <taxon>Caenogastropoda</taxon>
        <taxon>Littorinimorpha</taxon>
        <taxon>Littorinoidea</taxon>
        <taxon>Littorinidae</taxon>
        <taxon>Littorina</taxon>
    </lineage>
</organism>
<evidence type="ECO:0000256" key="1">
    <source>
        <dbReference type="ARBA" id="ARBA00022723"/>
    </source>
</evidence>
<dbReference type="InterPro" id="IPR040138">
    <property type="entry name" value="MIER/MTA"/>
</dbReference>
<accession>A0AAN9B761</accession>
<keyword evidence="2" id="KW-0863">Zinc-finger</keyword>
<feature type="compositionally biased region" description="Acidic residues" evidence="6">
    <location>
        <begin position="182"/>
        <end position="195"/>
    </location>
</feature>
<dbReference type="GO" id="GO:0000122">
    <property type="term" value="P:negative regulation of transcription by RNA polymerase II"/>
    <property type="evidence" value="ECO:0007669"/>
    <property type="project" value="TreeGrafter"/>
</dbReference>
<dbReference type="PANTHER" id="PTHR10865">
    <property type="entry name" value="METASTASIS-ASSOCIATED PROTEIN AND MESODERM INDUCTION EARLY RESPONSE PROTEIN"/>
    <property type="match status" value="1"/>
</dbReference>
<feature type="compositionally biased region" description="Basic and acidic residues" evidence="6">
    <location>
        <begin position="89"/>
        <end position="100"/>
    </location>
</feature>
<dbReference type="Pfam" id="PF01448">
    <property type="entry name" value="ELM2"/>
    <property type="match status" value="1"/>
</dbReference>
<feature type="region of interest" description="Disordered" evidence="6">
    <location>
        <begin position="167"/>
        <end position="199"/>
    </location>
</feature>
<evidence type="ECO:0000259" key="8">
    <source>
        <dbReference type="PROSITE" id="PS51293"/>
    </source>
</evidence>
<dbReference type="PROSITE" id="PS51156">
    <property type="entry name" value="ELM2"/>
    <property type="match status" value="1"/>
</dbReference>
<dbReference type="CDD" id="cd11661">
    <property type="entry name" value="SANT_MTA3_like"/>
    <property type="match status" value="1"/>
</dbReference>
<dbReference type="SMART" id="SM01189">
    <property type="entry name" value="ELM2"/>
    <property type="match status" value="1"/>
</dbReference>
<dbReference type="InterPro" id="IPR000949">
    <property type="entry name" value="ELM2_dom"/>
</dbReference>
<name>A0AAN9B761_9CAEN</name>
<dbReference type="GO" id="GO:0003677">
    <property type="term" value="F:DNA binding"/>
    <property type="evidence" value="ECO:0007669"/>
    <property type="project" value="UniProtKB-KW"/>
</dbReference>
<dbReference type="InterPro" id="IPR009057">
    <property type="entry name" value="Homeodomain-like_sf"/>
</dbReference>
<feature type="region of interest" description="Disordered" evidence="6">
    <location>
        <begin position="431"/>
        <end position="458"/>
    </location>
</feature>
<feature type="compositionally biased region" description="Acidic residues" evidence="6">
    <location>
        <begin position="28"/>
        <end position="41"/>
    </location>
</feature>
<feature type="compositionally biased region" description="Polar residues" evidence="6">
    <location>
        <begin position="167"/>
        <end position="177"/>
    </location>
</feature>
<dbReference type="InterPro" id="IPR017884">
    <property type="entry name" value="SANT_dom"/>
</dbReference>
<protein>
    <recommendedName>
        <fullName evidence="11">Mesoderm induction early response protein 1</fullName>
    </recommendedName>
</protein>
<proteinExistence type="predicted"/>
<dbReference type="AlphaFoldDB" id="A0AAN9B761"/>
<sequence>MAEHAGSESSSPDTDRDFDPSAEQLINDFDDERTLEEEENLSDNSCSNELDDLTKEGEMPMEALLAMYRVQNSANEGAEGSGGGPSQSTDREGDGGDADRSGMSAGSADEDQDTSRSSSESEILENQDLTLDKEIIARDLLSSNSPADDRETTINDLLHTVASTGTARLLRSNSQPGSEASSDSEEDVDYSPEEDKESKKMIQVGHDYQASIPEGFSHYGDAPAYENEDRLLWNPSKIDWEKLENYLREVKVQSLANAAGVASIPTGSHVEDDEQALYLLLQCGHNTEEALRRRKMQVILPSDPMSLWSEDECVNFETGLRLYGKNFYQIQQYKVRTRSVGELVQFYYMWKKSARHDAFANKNRLEKRKYTLHPGVTDYMDRFLNEQESGALPGSLPGRDRSASPINSMMYSDHHKRSITHLRQDLDEVSSTTLGPVDLQPIGGSGTSARHTPGGAGDGLLGVGADQCVVGSSAATTCASSSKRSFEPDTALDSSGGVGMRGSDLNGNTEDSEAASEPVAKKLKVDVGEGGGGAEQPADSSSSSLPNSSSTTSSSSTGTKLLDTFPITGVTNIDSISSTILKPSELSSSSSEKWGQSAAESVGI</sequence>
<keyword evidence="3" id="KW-0862">Zinc</keyword>
<gene>
    <name evidence="9" type="ORF">V1264_023428</name>
</gene>
<dbReference type="PROSITE" id="PS51293">
    <property type="entry name" value="SANT"/>
    <property type="match status" value="1"/>
</dbReference>
<evidence type="ECO:0000313" key="9">
    <source>
        <dbReference type="EMBL" id="KAK7100478.1"/>
    </source>
</evidence>
<feature type="region of interest" description="Disordered" evidence="6">
    <location>
        <begin position="477"/>
        <end position="604"/>
    </location>
</feature>
<comment type="caution">
    <text evidence="9">The sequence shown here is derived from an EMBL/GenBank/DDBJ whole genome shotgun (WGS) entry which is preliminary data.</text>
</comment>
<dbReference type="Gene3D" id="1.10.10.60">
    <property type="entry name" value="Homeodomain-like"/>
    <property type="match status" value="1"/>
</dbReference>
<dbReference type="InterPro" id="IPR001005">
    <property type="entry name" value="SANT/Myb"/>
</dbReference>
<dbReference type="FunFam" id="1.10.10.60:FF:000012">
    <property type="entry name" value="Metastasis-associated 1 family, member 3"/>
    <property type="match status" value="1"/>
</dbReference>
<dbReference type="Proteomes" id="UP001374579">
    <property type="component" value="Unassembled WGS sequence"/>
</dbReference>
<evidence type="ECO:0000256" key="2">
    <source>
        <dbReference type="ARBA" id="ARBA00022771"/>
    </source>
</evidence>
<feature type="region of interest" description="Disordered" evidence="6">
    <location>
        <begin position="1"/>
        <end position="129"/>
    </location>
</feature>
<dbReference type="GO" id="GO:0003714">
    <property type="term" value="F:transcription corepressor activity"/>
    <property type="evidence" value="ECO:0007669"/>
    <property type="project" value="TreeGrafter"/>
</dbReference>
<dbReference type="SUPFAM" id="SSF46689">
    <property type="entry name" value="Homeodomain-like"/>
    <property type="match status" value="1"/>
</dbReference>
<evidence type="ECO:0008006" key="11">
    <source>
        <dbReference type="Google" id="ProtNLM"/>
    </source>
</evidence>
<feature type="domain" description="ELM2" evidence="7">
    <location>
        <begin position="200"/>
        <end position="298"/>
    </location>
</feature>
<dbReference type="EMBL" id="JBAMIC010000011">
    <property type="protein sequence ID" value="KAK7100478.1"/>
    <property type="molecule type" value="Genomic_DNA"/>
</dbReference>
<dbReference type="PANTHER" id="PTHR10865:SF28">
    <property type="entry name" value="ELM2 DOMAIN-CONTAINING PROTEIN"/>
    <property type="match status" value="1"/>
</dbReference>
<evidence type="ECO:0000256" key="4">
    <source>
        <dbReference type="ARBA" id="ARBA00023125"/>
    </source>
</evidence>
<keyword evidence="5" id="KW-0539">Nucleus</keyword>